<feature type="repeat" description="PPR" evidence="2">
    <location>
        <begin position="317"/>
        <end position="351"/>
    </location>
</feature>
<dbReference type="Gene3D" id="1.25.40.10">
    <property type="entry name" value="Tetratricopeptide repeat domain"/>
    <property type="match status" value="5"/>
</dbReference>
<dbReference type="EMBL" id="JBBNAE010000004">
    <property type="protein sequence ID" value="KAK9129233.1"/>
    <property type="molecule type" value="Genomic_DNA"/>
</dbReference>
<dbReference type="Pfam" id="PF13041">
    <property type="entry name" value="PPR_2"/>
    <property type="match status" value="2"/>
</dbReference>
<dbReference type="FunFam" id="1.25.40.10:FF:000196">
    <property type="entry name" value="Pentatricopeptide repeat-containing protein At4g14850"/>
    <property type="match status" value="1"/>
</dbReference>
<dbReference type="Pfam" id="PF20431">
    <property type="entry name" value="E_motif"/>
    <property type="match status" value="1"/>
</dbReference>
<evidence type="ECO:0008006" key="5">
    <source>
        <dbReference type="Google" id="ProtNLM"/>
    </source>
</evidence>
<feature type="repeat" description="PPR" evidence="2">
    <location>
        <begin position="113"/>
        <end position="147"/>
    </location>
</feature>
<feature type="repeat" description="PPR" evidence="2">
    <location>
        <begin position="286"/>
        <end position="316"/>
    </location>
</feature>
<keyword evidence="1" id="KW-0677">Repeat</keyword>
<feature type="repeat" description="PPR" evidence="2">
    <location>
        <begin position="418"/>
        <end position="452"/>
    </location>
</feature>
<feature type="repeat" description="PPR" evidence="2">
    <location>
        <begin position="214"/>
        <end position="248"/>
    </location>
</feature>
<dbReference type="Proteomes" id="UP001417504">
    <property type="component" value="Unassembled WGS sequence"/>
</dbReference>
<dbReference type="InterPro" id="IPR046848">
    <property type="entry name" value="E_motif"/>
</dbReference>
<dbReference type="GO" id="GO:0009451">
    <property type="term" value="P:RNA modification"/>
    <property type="evidence" value="ECO:0007669"/>
    <property type="project" value="InterPro"/>
</dbReference>
<dbReference type="Pfam" id="PF01535">
    <property type="entry name" value="PPR"/>
    <property type="match status" value="7"/>
</dbReference>
<evidence type="ECO:0000256" key="2">
    <source>
        <dbReference type="PROSITE-ProRule" id="PRU00708"/>
    </source>
</evidence>
<reference evidence="3 4" key="1">
    <citation type="submission" date="2024-01" db="EMBL/GenBank/DDBJ databases">
        <title>Genome assemblies of Stephania.</title>
        <authorList>
            <person name="Yang L."/>
        </authorList>
    </citation>
    <scope>NUCLEOTIDE SEQUENCE [LARGE SCALE GENOMIC DNA]</scope>
    <source>
        <strain evidence="3">QJT</strain>
        <tissue evidence="3">Leaf</tissue>
    </source>
</reference>
<accession>A0AAP0P3L0</accession>
<name>A0AAP0P3L0_9MAGN</name>
<dbReference type="InterPro" id="IPR011990">
    <property type="entry name" value="TPR-like_helical_dom_sf"/>
</dbReference>
<feature type="repeat" description="PPR" evidence="2">
    <location>
        <begin position="519"/>
        <end position="549"/>
    </location>
</feature>
<evidence type="ECO:0000313" key="3">
    <source>
        <dbReference type="EMBL" id="KAK9129233.1"/>
    </source>
</evidence>
<protein>
    <recommendedName>
        <fullName evidence="5">Pentatricopeptide repeat-containing protein</fullName>
    </recommendedName>
</protein>
<dbReference type="NCBIfam" id="TIGR00756">
    <property type="entry name" value="PPR"/>
    <property type="match status" value="5"/>
</dbReference>
<organism evidence="3 4">
    <name type="scientific">Stephania japonica</name>
    <dbReference type="NCBI Taxonomy" id="461633"/>
    <lineage>
        <taxon>Eukaryota</taxon>
        <taxon>Viridiplantae</taxon>
        <taxon>Streptophyta</taxon>
        <taxon>Embryophyta</taxon>
        <taxon>Tracheophyta</taxon>
        <taxon>Spermatophyta</taxon>
        <taxon>Magnoliopsida</taxon>
        <taxon>Ranunculales</taxon>
        <taxon>Menispermaceae</taxon>
        <taxon>Menispermoideae</taxon>
        <taxon>Cissampelideae</taxon>
        <taxon>Stephania</taxon>
    </lineage>
</organism>
<proteinExistence type="predicted"/>
<keyword evidence="4" id="KW-1185">Reference proteome</keyword>
<comment type="caution">
    <text evidence="3">The sequence shown here is derived from an EMBL/GenBank/DDBJ whole genome shotgun (WGS) entry which is preliminary data.</text>
</comment>
<dbReference type="PROSITE" id="PS51375">
    <property type="entry name" value="PPR"/>
    <property type="match status" value="6"/>
</dbReference>
<dbReference type="InterPro" id="IPR002885">
    <property type="entry name" value="PPR_rpt"/>
</dbReference>
<dbReference type="PANTHER" id="PTHR47926:SF452">
    <property type="entry name" value="PENTATRICOPEPTIDE REPEAT-CONTAINING PROTEIN"/>
    <property type="match status" value="1"/>
</dbReference>
<evidence type="ECO:0000256" key="1">
    <source>
        <dbReference type="ARBA" id="ARBA00022737"/>
    </source>
</evidence>
<dbReference type="PANTHER" id="PTHR47926">
    <property type="entry name" value="PENTATRICOPEPTIDE REPEAT-CONTAINING PROTEIN"/>
    <property type="match status" value="1"/>
</dbReference>
<dbReference type="FunFam" id="1.25.40.10:FF:000344">
    <property type="entry name" value="Pentatricopeptide repeat-containing protein"/>
    <property type="match status" value="1"/>
</dbReference>
<sequence length="738" mass="81744">MALLCSRFQNFLHSRIKEASSNGQWHQVLSQYYEVRNSGALGPDNDHSTLFPPIFKACTKLRRLNEAASAHSSVIKQGYESFTSIGNSIADFYMKCGAINSALNAFTCISAKDSVSWNVVIHGCAEGGANVEGLQLFRKARIANFVPNVSTLVLVLKAYRDVRAFHEGLIIHGFLIHSGFYMIVSVKNSLLSLYAELGHVKCAQRLFDEMPHRDVISWSVMIGGYVQNEESPVALGLFREMCSSGTDVEPDELTCTSILKACTNMGDVDIVRLMHGFVVSRGFESDTFVSNSLVDVYSKCADVGSAFKVFEEMPQKNIVSWNSMLYGFVANGCYADAVRLFASMVEGRYEADKFTLVNLLQLCKTFMEATQCKSIHCQVIRRGFDSNEPVVNSLIDAYAKCNLIELAWMLFIQMDERDLISWSTMIAAFSHSGKPDEALSLFHKMIVIEKRFNLVTMLSLLEACSLSAEVRRSRCAHGLAIRSGLAEEVEIGTALLNMYSKCGAIDASRRVFDQMLHRSVVSWSAMISAYGMNGRGHNALALLDEMNSTHDLKPNAVTLLSVLSACSHSGLIEEGLSCFENMAQQYVVEPGPEHYSCMIDMLARAGDLYRAAELIEKIPEGVKLGPSAWSSILSACRSVENGTLSGEAGSRVLELEPMNSAGYVLASTFYAKRGQWSDAARMRKLAREKGVRVMAGYCLVYLEDRAYRFLAGEIKSNPHFEEIEAVVDRLHSCIKMNL</sequence>
<dbReference type="AlphaFoldDB" id="A0AAP0P3L0"/>
<dbReference type="FunFam" id="1.25.40.10:FF:001079">
    <property type="entry name" value="Pentatricopeptide repeat-containing protein At2g17210"/>
    <property type="match status" value="1"/>
</dbReference>
<dbReference type="FunFam" id="1.25.40.10:FF:000227">
    <property type="entry name" value="Pentatricopeptide repeat-containing protein At3g13880"/>
    <property type="match status" value="1"/>
</dbReference>
<gene>
    <name evidence="3" type="ORF">Sjap_009720</name>
</gene>
<dbReference type="GO" id="GO:0003723">
    <property type="term" value="F:RNA binding"/>
    <property type="evidence" value="ECO:0007669"/>
    <property type="project" value="InterPro"/>
</dbReference>
<dbReference type="InterPro" id="IPR046960">
    <property type="entry name" value="PPR_At4g14850-like_plant"/>
</dbReference>
<evidence type="ECO:0000313" key="4">
    <source>
        <dbReference type="Proteomes" id="UP001417504"/>
    </source>
</evidence>